<name>E7D1Y4_LATHE</name>
<dbReference type="Gene3D" id="4.10.410.10">
    <property type="entry name" value="Pancreatic trypsin inhibitor Kunitz domain"/>
    <property type="match status" value="1"/>
</dbReference>
<dbReference type="PANTHER" id="PTHR10083:SF374">
    <property type="entry name" value="BPTI_KUNITZ INHIBITOR DOMAIN-CONTAINING PROTEIN"/>
    <property type="match status" value="1"/>
</dbReference>
<dbReference type="AlphaFoldDB" id="E7D1Y4"/>
<evidence type="ECO:0000256" key="5">
    <source>
        <dbReference type="ARBA" id="ARBA00022900"/>
    </source>
</evidence>
<proteinExistence type="evidence at transcript level"/>
<dbReference type="PANTHER" id="PTHR10083">
    <property type="entry name" value="KUNITZ-TYPE PROTEASE INHIBITOR-RELATED"/>
    <property type="match status" value="1"/>
</dbReference>
<protein>
    <submittedName>
        <fullName evidence="9">Putative alpha-1-microglobulin</fullName>
    </submittedName>
</protein>
<evidence type="ECO:0000313" key="9">
    <source>
        <dbReference type="EMBL" id="ADV40378.1"/>
    </source>
</evidence>
<evidence type="ECO:0000256" key="2">
    <source>
        <dbReference type="ARBA" id="ARBA00022525"/>
    </source>
</evidence>
<dbReference type="InterPro" id="IPR050098">
    <property type="entry name" value="TFPI/VKTCI-like"/>
</dbReference>
<dbReference type="InterPro" id="IPR002223">
    <property type="entry name" value="Kunitz_BPTI"/>
</dbReference>
<accession>E7D1Y4</accession>
<dbReference type="SUPFAM" id="SSF57362">
    <property type="entry name" value="BPTI-like"/>
    <property type="match status" value="1"/>
</dbReference>
<evidence type="ECO:0000256" key="3">
    <source>
        <dbReference type="ARBA" id="ARBA00022690"/>
    </source>
</evidence>
<evidence type="ECO:0000256" key="7">
    <source>
        <dbReference type="SAM" id="SignalP"/>
    </source>
</evidence>
<evidence type="ECO:0000256" key="4">
    <source>
        <dbReference type="ARBA" id="ARBA00022729"/>
    </source>
</evidence>
<feature type="domain" description="BPTI/Kunitz inhibitor" evidence="8">
    <location>
        <begin position="57"/>
        <end position="107"/>
    </location>
</feature>
<comment type="subcellular location">
    <subcellularLocation>
        <location evidence="1">Secreted</location>
    </subcellularLocation>
</comment>
<sequence length="114" mass="12595">ARGLSYFKEYIMKLFVLLLLTVIVVSSNGESDESAETQANNNAKILKTLLENRKEVCHLPIDAGNCKAAIKRYAFDPEKQGCVEFNYGGCGGNPNKFITKVFCEAFCHNLPDSA</sequence>
<feature type="non-terminal residue" evidence="9">
    <location>
        <position position="1"/>
    </location>
</feature>
<dbReference type="CDD" id="cd00109">
    <property type="entry name" value="Kunitz-type"/>
    <property type="match status" value="1"/>
</dbReference>
<evidence type="ECO:0000256" key="6">
    <source>
        <dbReference type="ARBA" id="ARBA00023157"/>
    </source>
</evidence>
<feature type="signal peptide" evidence="7">
    <location>
        <begin position="1"/>
        <end position="29"/>
    </location>
</feature>
<dbReference type="EMBL" id="HQ006088">
    <property type="protein sequence ID" value="ADV40378.1"/>
    <property type="molecule type" value="mRNA"/>
</dbReference>
<keyword evidence="6" id="KW-1015">Disulfide bond</keyword>
<evidence type="ECO:0000259" key="8">
    <source>
        <dbReference type="PROSITE" id="PS50279"/>
    </source>
</evidence>
<dbReference type="InterPro" id="IPR020901">
    <property type="entry name" value="Prtase_inh_Kunz-CS"/>
</dbReference>
<dbReference type="SMART" id="SM00131">
    <property type="entry name" value="KU"/>
    <property type="match status" value="1"/>
</dbReference>
<dbReference type="PROSITE" id="PS50279">
    <property type="entry name" value="BPTI_KUNITZ_2"/>
    <property type="match status" value="1"/>
</dbReference>
<dbReference type="PRINTS" id="PR00759">
    <property type="entry name" value="BASICPTASE"/>
</dbReference>
<dbReference type="FunFam" id="4.10.410.10:FF:000020">
    <property type="entry name" value="Collagen, type VI, alpha 3"/>
    <property type="match status" value="1"/>
</dbReference>
<dbReference type="InterPro" id="IPR036880">
    <property type="entry name" value="Kunitz_BPTI_sf"/>
</dbReference>
<reference evidence="9" key="1">
    <citation type="submission" date="2010-07" db="EMBL/GenBank/DDBJ databases">
        <title>Identification of Proteins Involved in Black Widow Spider Wrapping Silk Fibers.</title>
        <authorList>
            <person name="Nguyen A."/>
            <person name="Verduzco A."/>
            <person name="Vierra C."/>
        </authorList>
    </citation>
    <scope>NUCLEOTIDE SEQUENCE</scope>
</reference>
<dbReference type="GO" id="GO:0005615">
    <property type="term" value="C:extracellular space"/>
    <property type="evidence" value="ECO:0007669"/>
    <property type="project" value="TreeGrafter"/>
</dbReference>
<keyword evidence="3" id="KW-0646">Protease inhibitor</keyword>
<keyword evidence="5" id="KW-0722">Serine protease inhibitor</keyword>
<dbReference type="GO" id="GO:0004867">
    <property type="term" value="F:serine-type endopeptidase inhibitor activity"/>
    <property type="evidence" value="ECO:0007669"/>
    <property type="project" value="UniProtKB-KW"/>
</dbReference>
<keyword evidence="4 7" id="KW-0732">Signal</keyword>
<dbReference type="Pfam" id="PF00014">
    <property type="entry name" value="Kunitz_BPTI"/>
    <property type="match status" value="1"/>
</dbReference>
<evidence type="ECO:0000256" key="1">
    <source>
        <dbReference type="ARBA" id="ARBA00004613"/>
    </source>
</evidence>
<organism evidence="9">
    <name type="scientific">Latrodectus hesperus</name>
    <name type="common">Western black widow spider</name>
    <dbReference type="NCBI Taxonomy" id="256737"/>
    <lineage>
        <taxon>Eukaryota</taxon>
        <taxon>Metazoa</taxon>
        <taxon>Ecdysozoa</taxon>
        <taxon>Arthropoda</taxon>
        <taxon>Chelicerata</taxon>
        <taxon>Arachnida</taxon>
        <taxon>Araneae</taxon>
        <taxon>Araneomorphae</taxon>
        <taxon>Entelegynae</taxon>
        <taxon>Araneoidea</taxon>
        <taxon>Theridiidae</taxon>
        <taxon>Latrodectus</taxon>
    </lineage>
</organism>
<keyword evidence="2" id="KW-0964">Secreted</keyword>
<dbReference type="PROSITE" id="PS00280">
    <property type="entry name" value="BPTI_KUNITZ_1"/>
    <property type="match status" value="1"/>
</dbReference>
<feature type="chain" id="PRO_5003216614" evidence="7">
    <location>
        <begin position="30"/>
        <end position="114"/>
    </location>
</feature>